<dbReference type="EMBL" id="OA882058">
    <property type="protein sequence ID" value="CAD7272340.1"/>
    <property type="molecule type" value="Genomic_DNA"/>
</dbReference>
<keyword evidence="13" id="KW-0269">Exonuclease</keyword>
<evidence type="ECO:0000256" key="8">
    <source>
        <dbReference type="ARBA" id="ARBA00022614"/>
    </source>
</evidence>
<keyword evidence="8" id="KW-0433">Leucine-rich repeat</keyword>
<dbReference type="FunFam" id="3.60.10.10:FF:000002">
    <property type="entry name" value="CCR4-NOT transcription complex subunit 6 like"/>
    <property type="match status" value="1"/>
</dbReference>
<evidence type="ECO:0000313" key="23">
    <source>
        <dbReference type="EMBL" id="CAD7272340.1"/>
    </source>
</evidence>
<accession>A0A7R9BBY8</accession>
<keyword evidence="7" id="KW-0963">Cytoplasm</keyword>
<evidence type="ECO:0000256" key="17">
    <source>
        <dbReference type="ARBA" id="ARBA00023163"/>
    </source>
</evidence>
<evidence type="ECO:0000256" key="19">
    <source>
        <dbReference type="ARBA" id="ARBA00030493"/>
    </source>
</evidence>
<feature type="domain" description="Endonuclease/exonuclease/phosphatase" evidence="22">
    <location>
        <begin position="199"/>
        <end position="512"/>
    </location>
</feature>
<evidence type="ECO:0000256" key="14">
    <source>
        <dbReference type="ARBA" id="ARBA00022842"/>
    </source>
</evidence>
<dbReference type="EMBL" id="CAJPEX010000021">
    <property type="protein sequence ID" value="CAG0912492.1"/>
    <property type="molecule type" value="Genomic_DNA"/>
</dbReference>
<dbReference type="Gene3D" id="3.60.10.10">
    <property type="entry name" value="Endonuclease/exonuclease/phosphatase"/>
    <property type="match status" value="1"/>
</dbReference>
<dbReference type="AlphaFoldDB" id="A0A7R9BBY8"/>
<evidence type="ECO:0000256" key="7">
    <source>
        <dbReference type="ARBA" id="ARBA00022490"/>
    </source>
</evidence>
<dbReference type="OrthoDB" id="428734at2759"/>
<evidence type="ECO:0000256" key="18">
    <source>
        <dbReference type="ARBA" id="ARBA00023242"/>
    </source>
</evidence>
<keyword evidence="11" id="KW-0677">Repeat</keyword>
<comment type="catalytic activity">
    <reaction evidence="1">
        <text>Exonucleolytic cleavage of poly(A) to 5'-AMP.</text>
        <dbReference type="EC" id="3.1.13.4"/>
    </reaction>
</comment>
<evidence type="ECO:0000256" key="9">
    <source>
        <dbReference type="ARBA" id="ARBA00022722"/>
    </source>
</evidence>
<comment type="cofactor">
    <cofactor evidence="2">
        <name>Mg(2+)</name>
        <dbReference type="ChEBI" id="CHEBI:18420"/>
    </cofactor>
</comment>
<evidence type="ECO:0000256" key="4">
    <source>
        <dbReference type="ARBA" id="ARBA00004496"/>
    </source>
</evidence>
<dbReference type="CDD" id="cd09097">
    <property type="entry name" value="Deadenylase_CCR4"/>
    <property type="match status" value="1"/>
</dbReference>
<dbReference type="PROSITE" id="PS51450">
    <property type="entry name" value="LRR"/>
    <property type="match status" value="1"/>
</dbReference>
<dbReference type="EC" id="3.1.13.4" evidence="6"/>
<dbReference type="InterPro" id="IPR050410">
    <property type="entry name" value="CCR4/nocturin_mRNA_transcr"/>
</dbReference>
<name>A0A7R9BBY8_9CRUS</name>
<keyword evidence="24" id="KW-1185">Reference proteome</keyword>
<evidence type="ECO:0000256" key="21">
    <source>
        <dbReference type="ARBA" id="ARBA00033317"/>
    </source>
</evidence>
<keyword evidence="12" id="KW-0378">Hydrolase</keyword>
<evidence type="ECO:0000256" key="3">
    <source>
        <dbReference type="ARBA" id="ARBA00004123"/>
    </source>
</evidence>
<sequence length="617" mass="71170">MDRSRLFKHGLTRYHGDEGKRPRRTYTIMTEEEIASGKKSEWHELDIQGNVKNLSPTLWTYTHLTCLYLYDNQLTRLSSEIKNLVNLVCLDASGNRLRSLPAEIGDLVQLRELNLSHNLLRNLPYEVGKLFKLQFLGLKGNPLTADILTMCSEPNGTARLLTFLLDHLTFSTPVPPQRPWLPQSHPDRRPNICSYTVMCYNVLCDKYATRQMYGFCPSWALSWEYRKKGIMDQIRHCSADIITLQEVETEQFYKFFRPELERDGYEGIFSPKSRAKTMCENERKHVDGCAIFYRVRKFKLVSSHLVEFNQLAMVHHEGSDDMLNRVMTKDNIGLAALLETREEIWEYGVERGHVTQPVLVCTCHIHWDPDFSDVKLIQTMMLMRELETIAQNSGYRFTENDAPLRTNDVNILICGDLNSQPGSGVTEFLTKRRISFDHLDFKGYAYRSCLKKLTASDKPNADFDHPFKLNCAYGDDVMPYTNYTYDFKGVIDYIFHSKENVKTLGILGPIDQNWMASSKIMQEKTKQNLTFCPENFKVFLKYTKVSAPRDIFQMLKQIFRNHFPLLCELEMRSVGALTPPQIREMGNGDLFMNGQMDMGNGLTSSSPSPANGMMGKR</sequence>
<dbReference type="GO" id="GO:0046872">
    <property type="term" value="F:metal ion binding"/>
    <property type="evidence" value="ECO:0007669"/>
    <property type="project" value="UniProtKB-KW"/>
</dbReference>
<evidence type="ECO:0000256" key="11">
    <source>
        <dbReference type="ARBA" id="ARBA00022737"/>
    </source>
</evidence>
<dbReference type="Gene3D" id="3.80.10.10">
    <property type="entry name" value="Ribonuclease Inhibitor"/>
    <property type="match status" value="1"/>
</dbReference>
<keyword evidence="9" id="KW-0540">Nuclease</keyword>
<dbReference type="SUPFAM" id="SSF56219">
    <property type="entry name" value="DNase I-like"/>
    <property type="match status" value="1"/>
</dbReference>
<protein>
    <recommendedName>
        <fullName evidence="6">poly(A)-specific ribonuclease</fullName>
        <ecNumber evidence="6">3.1.13.4</ecNumber>
    </recommendedName>
    <alternativeName>
        <fullName evidence="19">Carbon catabolite repressor protein 4</fullName>
    </alternativeName>
    <alternativeName>
        <fullName evidence="20">Cytoplasmic deadenylase</fullName>
    </alternativeName>
    <alternativeName>
        <fullName evidence="21">Glucose-repressible alcohol dehydrogenase transcriptional effector</fullName>
    </alternativeName>
</protein>
<evidence type="ECO:0000256" key="10">
    <source>
        <dbReference type="ARBA" id="ARBA00022723"/>
    </source>
</evidence>
<evidence type="ECO:0000256" key="20">
    <source>
        <dbReference type="ARBA" id="ARBA00031469"/>
    </source>
</evidence>
<keyword evidence="16" id="KW-0805">Transcription regulation</keyword>
<evidence type="ECO:0000256" key="1">
    <source>
        <dbReference type="ARBA" id="ARBA00001663"/>
    </source>
</evidence>
<dbReference type="InterPro" id="IPR003591">
    <property type="entry name" value="Leu-rich_rpt_typical-subtyp"/>
</dbReference>
<gene>
    <name evidence="23" type="ORF">NMOB1V02_LOCUS282</name>
</gene>
<evidence type="ECO:0000259" key="22">
    <source>
        <dbReference type="Pfam" id="PF03372"/>
    </source>
</evidence>
<dbReference type="Proteomes" id="UP000678499">
    <property type="component" value="Unassembled WGS sequence"/>
</dbReference>
<keyword evidence="15" id="KW-0694">RNA-binding</keyword>
<evidence type="ECO:0000313" key="24">
    <source>
        <dbReference type="Proteomes" id="UP000678499"/>
    </source>
</evidence>
<organism evidence="23">
    <name type="scientific">Notodromas monacha</name>
    <dbReference type="NCBI Taxonomy" id="399045"/>
    <lineage>
        <taxon>Eukaryota</taxon>
        <taxon>Metazoa</taxon>
        <taxon>Ecdysozoa</taxon>
        <taxon>Arthropoda</taxon>
        <taxon>Crustacea</taxon>
        <taxon>Oligostraca</taxon>
        <taxon>Ostracoda</taxon>
        <taxon>Podocopa</taxon>
        <taxon>Podocopida</taxon>
        <taxon>Cypridocopina</taxon>
        <taxon>Cypridoidea</taxon>
        <taxon>Cyprididae</taxon>
        <taxon>Notodromas</taxon>
    </lineage>
</organism>
<dbReference type="SUPFAM" id="SSF52058">
    <property type="entry name" value="L domain-like"/>
    <property type="match status" value="1"/>
</dbReference>
<dbReference type="Pfam" id="PF03372">
    <property type="entry name" value="Exo_endo_phos"/>
    <property type="match status" value="1"/>
</dbReference>
<evidence type="ECO:0000256" key="15">
    <source>
        <dbReference type="ARBA" id="ARBA00022884"/>
    </source>
</evidence>
<evidence type="ECO:0000256" key="6">
    <source>
        <dbReference type="ARBA" id="ARBA00012161"/>
    </source>
</evidence>
<keyword evidence="10" id="KW-0479">Metal-binding</keyword>
<dbReference type="InterPro" id="IPR005135">
    <property type="entry name" value="Endo/exonuclease/phosphatase"/>
</dbReference>
<dbReference type="InterPro" id="IPR001611">
    <property type="entry name" value="Leu-rich_rpt"/>
</dbReference>
<evidence type="ECO:0000256" key="13">
    <source>
        <dbReference type="ARBA" id="ARBA00022839"/>
    </source>
</evidence>
<dbReference type="GO" id="GO:0005634">
    <property type="term" value="C:nucleus"/>
    <property type="evidence" value="ECO:0007669"/>
    <property type="project" value="UniProtKB-SubCell"/>
</dbReference>
<comment type="similarity">
    <text evidence="5">Belongs to the CCR4/nocturin family.</text>
</comment>
<dbReference type="InterPro" id="IPR036691">
    <property type="entry name" value="Endo/exonu/phosph_ase_sf"/>
</dbReference>
<proteinExistence type="inferred from homology"/>
<evidence type="ECO:0000256" key="2">
    <source>
        <dbReference type="ARBA" id="ARBA00001946"/>
    </source>
</evidence>
<dbReference type="Pfam" id="PF00560">
    <property type="entry name" value="LRR_1"/>
    <property type="match status" value="1"/>
</dbReference>
<keyword evidence="18" id="KW-0539">Nucleus</keyword>
<dbReference type="SMART" id="SM00369">
    <property type="entry name" value="LRR_TYP"/>
    <property type="match status" value="3"/>
</dbReference>
<keyword evidence="17" id="KW-0804">Transcription</keyword>
<dbReference type="GO" id="GO:0003723">
    <property type="term" value="F:RNA binding"/>
    <property type="evidence" value="ECO:0007669"/>
    <property type="project" value="UniProtKB-KW"/>
</dbReference>
<dbReference type="PANTHER" id="PTHR12121:SF100">
    <property type="entry name" value="POLY(A)-SPECIFIC RIBONUCLEASE"/>
    <property type="match status" value="1"/>
</dbReference>
<dbReference type="PANTHER" id="PTHR12121">
    <property type="entry name" value="CARBON CATABOLITE REPRESSOR PROTEIN 4"/>
    <property type="match status" value="1"/>
</dbReference>
<reference evidence="23" key="1">
    <citation type="submission" date="2020-11" db="EMBL/GenBank/DDBJ databases">
        <authorList>
            <person name="Tran Van P."/>
        </authorList>
    </citation>
    <scope>NUCLEOTIDE SEQUENCE</scope>
</reference>
<evidence type="ECO:0000256" key="12">
    <source>
        <dbReference type="ARBA" id="ARBA00022801"/>
    </source>
</evidence>
<dbReference type="GO" id="GO:0005737">
    <property type="term" value="C:cytoplasm"/>
    <property type="evidence" value="ECO:0007669"/>
    <property type="project" value="UniProtKB-SubCell"/>
</dbReference>
<keyword evidence="14" id="KW-0460">Magnesium</keyword>
<comment type="subcellular location">
    <subcellularLocation>
        <location evidence="4">Cytoplasm</location>
    </subcellularLocation>
    <subcellularLocation>
        <location evidence="3">Nucleus</location>
    </subcellularLocation>
</comment>
<evidence type="ECO:0000256" key="5">
    <source>
        <dbReference type="ARBA" id="ARBA00010774"/>
    </source>
</evidence>
<dbReference type="GO" id="GO:0004535">
    <property type="term" value="F:poly(A)-specific ribonuclease activity"/>
    <property type="evidence" value="ECO:0007669"/>
    <property type="project" value="UniProtKB-EC"/>
</dbReference>
<evidence type="ECO:0000256" key="16">
    <source>
        <dbReference type="ARBA" id="ARBA00023015"/>
    </source>
</evidence>
<dbReference type="InterPro" id="IPR032675">
    <property type="entry name" value="LRR_dom_sf"/>
</dbReference>